<protein>
    <submittedName>
        <fullName evidence="1">Uncharacterized protein</fullName>
    </submittedName>
</protein>
<evidence type="ECO:0000313" key="1">
    <source>
        <dbReference type="EMBL" id="MUH71620.1"/>
    </source>
</evidence>
<dbReference type="RefSeq" id="WP_155694490.1">
    <property type="nucleotide sequence ID" value="NZ_WOCD01000001.1"/>
</dbReference>
<name>A0A6N8F9M2_9GAMM</name>
<keyword evidence="2" id="KW-1185">Reference proteome</keyword>
<sequence>MYTPHQIECMKKLGIKFLQAGSLDASPEESLTKDMVLEPSFEKDLLVLFPQMKVVGQKVQLTESFSWLIEGKSTRVIATKTQLITAPISDLSSAQKQQVWSTLAPLVSQ</sequence>
<dbReference type="Proteomes" id="UP000439994">
    <property type="component" value="Unassembled WGS sequence"/>
</dbReference>
<dbReference type="AlphaFoldDB" id="A0A6N8F9M2"/>
<proteinExistence type="predicted"/>
<gene>
    <name evidence="1" type="ORF">GNP35_03345</name>
</gene>
<accession>A0A6N8F9M2</accession>
<evidence type="ECO:0000313" key="2">
    <source>
        <dbReference type="Proteomes" id="UP000439994"/>
    </source>
</evidence>
<comment type="caution">
    <text evidence="1">The sequence shown here is derived from an EMBL/GenBank/DDBJ whole genome shotgun (WGS) entry which is preliminary data.</text>
</comment>
<organism evidence="1 2">
    <name type="scientific">Psychrosphaera haliotis</name>
    <dbReference type="NCBI Taxonomy" id="555083"/>
    <lineage>
        <taxon>Bacteria</taxon>
        <taxon>Pseudomonadati</taxon>
        <taxon>Pseudomonadota</taxon>
        <taxon>Gammaproteobacteria</taxon>
        <taxon>Alteromonadales</taxon>
        <taxon>Pseudoalteromonadaceae</taxon>
        <taxon>Psychrosphaera</taxon>
    </lineage>
</organism>
<reference evidence="1 2" key="1">
    <citation type="submission" date="2019-11" db="EMBL/GenBank/DDBJ databases">
        <title>P. haliotis isolates from Z. marina roots.</title>
        <authorList>
            <person name="Cohen M."/>
            <person name="Jospin G."/>
            <person name="Eisen J.A."/>
            <person name="Coil D.A."/>
        </authorList>
    </citation>
    <scope>NUCLEOTIDE SEQUENCE [LARGE SCALE GENOMIC DNA]</scope>
    <source>
        <strain evidence="1 2">UCD-MCMsp1aY</strain>
    </source>
</reference>
<dbReference type="EMBL" id="WOCD01000001">
    <property type="protein sequence ID" value="MUH71620.1"/>
    <property type="molecule type" value="Genomic_DNA"/>
</dbReference>